<organism evidence="1 2">
    <name type="scientific">Nitrosospira multiformis</name>
    <dbReference type="NCBI Taxonomy" id="1231"/>
    <lineage>
        <taxon>Bacteria</taxon>
        <taxon>Pseudomonadati</taxon>
        <taxon>Pseudomonadota</taxon>
        <taxon>Betaproteobacteria</taxon>
        <taxon>Nitrosomonadales</taxon>
        <taxon>Nitrosomonadaceae</taxon>
        <taxon>Nitrosospira</taxon>
    </lineage>
</organism>
<evidence type="ECO:0000313" key="1">
    <source>
        <dbReference type="EMBL" id="SEO31690.1"/>
    </source>
</evidence>
<sequence length="62" mass="7672">MAKFYESDHTRFMRELFEKNPKLPEDQREARAIWWDKKLDPEECRRFKESAVPQKAYVYFGK</sequence>
<dbReference type="AlphaFoldDB" id="A0A1H8NQ42"/>
<name>A0A1H8NQ42_9PROT</name>
<dbReference type="EMBL" id="FOCT01000017">
    <property type="protein sequence ID" value="SEO31690.1"/>
    <property type="molecule type" value="Genomic_DNA"/>
</dbReference>
<protein>
    <recommendedName>
        <fullName evidence="3">DUF3460 family protein</fullName>
    </recommendedName>
</protein>
<dbReference type="Pfam" id="PF11943">
    <property type="entry name" value="DUF3460"/>
    <property type="match status" value="1"/>
</dbReference>
<dbReference type="Proteomes" id="UP000183898">
    <property type="component" value="Unassembled WGS sequence"/>
</dbReference>
<reference evidence="1 2" key="1">
    <citation type="submission" date="2016-10" db="EMBL/GenBank/DDBJ databases">
        <authorList>
            <person name="de Groot N.N."/>
        </authorList>
    </citation>
    <scope>NUCLEOTIDE SEQUENCE [LARGE SCALE GENOMIC DNA]</scope>
    <source>
        <strain evidence="1 2">Nl18</strain>
    </source>
</reference>
<evidence type="ECO:0000313" key="2">
    <source>
        <dbReference type="Proteomes" id="UP000183898"/>
    </source>
</evidence>
<dbReference type="InterPro" id="IPR021853">
    <property type="entry name" value="DUF3460"/>
</dbReference>
<proteinExistence type="predicted"/>
<accession>A0A1H8NQ42</accession>
<dbReference type="RefSeq" id="WP_074748927.1">
    <property type="nucleotide sequence ID" value="NZ_FOCT01000017.1"/>
</dbReference>
<evidence type="ECO:0008006" key="3">
    <source>
        <dbReference type="Google" id="ProtNLM"/>
    </source>
</evidence>
<gene>
    <name evidence="1" type="ORF">SAMN05216404_11739</name>
</gene>